<dbReference type="STRING" id="7176.B0WLY4"/>
<protein>
    <submittedName>
        <fullName evidence="2 3">Uncharacterized protein</fullName>
    </submittedName>
</protein>
<gene>
    <name evidence="3" type="primary">6040291</name>
    <name evidence="2" type="ORF">CpipJ_CPIJ008334</name>
</gene>
<feature type="compositionally biased region" description="Basic and acidic residues" evidence="1">
    <location>
        <begin position="65"/>
        <end position="81"/>
    </location>
</feature>
<evidence type="ECO:0000256" key="1">
    <source>
        <dbReference type="SAM" id="MobiDB-lite"/>
    </source>
</evidence>
<accession>B0WLY4</accession>
<name>B0WLY4_CULQU</name>
<reference evidence="2" key="1">
    <citation type="submission" date="2007-03" db="EMBL/GenBank/DDBJ databases">
        <title>Annotation of Culex pipiens quinquefasciatus.</title>
        <authorList>
            <consortium name="The Broad Institute Genome Sequencing Platform"/>
            <person name="Atkinson P.W."/>
            <person name="Hemingway J."/>
            <person name="Christensen B.M."/>
            <person name="Higgs S."/>
            <person name="Kodira C."/>
            <person name="Hannick L."/>
            <person name="Megy K."/>
            <person name="O'Leary S."/>
            <person name="Pearson M."/>
            <person name="Haas B.J."/>
            <person name="Mauceli E."/>
            <person name="Wortman J.R."/>
            <person name="Lee N.H."/>
            <person name="Guigo R."/>
            <person name="Stanke M."/>
            <person name="Alvarado L."/>
            <person name="Amedeo P."/>
            <person name="Antoine C.H."/>
            <person name="Arensburger P."/>
            <person name="Bidwell S.L."/>
            <person name="Crawford M."/>
            <person name="Camaro F."/>
            <person name="Devon K."/>
            <person name="Engels R."/>
            <person name="Hammond M."/>
            <person name="Howarth C."/>
            <person name="Koehrsen M."/>
            <person name="Lawson D."/>
            <person name="Montgomery P."/>
            <person name="Nene V."/>
            <person name="Nusbaum C."/>
            <person name="Puiu D."/>
            <person name="Romero-Severson J."/>
            <person name="Severson D.W."/>
            <person name="Shumway M."/>
            <person name="Sisk P."/>
            <person name="Stolte C."/>
            <person name="Zeng Q."/>
            <person name="Eisenstadt E."/>
            <person name="Fraser-Liggett C."/>
            <person name="Strausberg R."/>
            <person name="Galagan J."/>
            <person name="Birren B."/>
            <person name="Collins F.H."/>
        </authorList>
    </citation>
    <scope>NUCLEOTIDE SEQUENCE [LARGE SCALE GENOMIC DNA]</scope>
    <source>
        <strain evidence="2">JHB</strain>
    </source>
</reference>
<sequence length="153" mass="17682">MSSNKTNNNNNSDYLTESRVQPLKLWRLWATGRRPCGGVVVGYHLELARPFNPPPERPNPVPAVDSKRSPPVEFIHHHPPDKPGQVQIWNIDRVPQSSTTEVEITRPVSWVPQFCKFDRFEQVPLMANFQTIEQYSLEYTPERRASIDPHIDD</sequence>
<evidence type="ECO:0000313" key="4">
    <source>
        <dbReference type="Proteomes" id="UP000002320"/>
    </source>
</evidence>
<dbReference type="EMBL" id="DS231992">
    <property type="protein sequence ID" value="EDS30782.1"/>
    <property type="molecule type" value="Genomic_DNA"/>
</dbReference>
<dbReference type="AlphaFoldDB" id="B0WLY4"/>
<dbReference type="EnsemblMetazoa" id="CPIJ008334-RA">
    <property type="protein sequence ID" value="CPIJ008334-PA"/>
    <property type="gene ID" value="CPIJ008334"/>
</dbReference>
<keyword evidence="4" id="KW-1185">Reference proteome</keyword>
<dbReference type="KEGG" id="cqu:CpipJ_CPIJ008334"/>
<dbReference type="Proteomes" id="UP000002320">
    <property type="component" value="Unassembled WGS sequence"/>
</dbReference>
<feature type="region of interest" description="Disordered" evidence="1">
    <location>
        <begin position="50"/>
        <end position="86"/>
    </location>
</feature>
<dbReference type="HOGENOM" id="CLU_1715050_0_0_1"/>
<dbReference type="InParanoid" id="B0WLY4"/>
<organism>
    <name type="scientific">Culex quinquefasciatus</name>
    <name type="common">Southern house mosquito</name>
    <name type="synonym">Culex pungens</name>
    <dbReference type="NCBI Taxonomy" id="7176"/>
    <lineage>
        <taxon>Eukaryota</taxon>
        <taxon>Metazoa</taxon>
        <taxon>Ecdysozoa</taxon>
        <taxon>Arthropoda</taxon>
        <taxon>Hexapoda</taxon>
        <taxon>Insecta</taxon>
        <taxon>Pterygota</taxon>
        <taxon>Neoptera</taxon>
        <taxon>Endopterygota</taxon>
        <taxon>Diptera</taxon>
        <taxon>Nematocera</taxon>
        <taxon>Culicoidea</taxon>
        <taxon>Culicidae</taxon>
        <taxon>Culicinae</taxon>
        <taxon>Culicini</taxon>
        <taxon>Culex</taxon>
        <taxon>Culex</taxon>
    </lineage>
</organism>
<proteinExistence type="predicted"/>
<evidence type="ECO:0000313" key="3">
    <source>
        <dbReference type="EnsemblMetazoa" id="CPIJ008334-PA"/>
    </source>
</evidence>
<evidence type="ECO:0000313" key="2">
    <source>
        <dbReference type="EMBL" id="EDS30782.1"/>
    </source>
</evidence>
<dbReference type="VEuPathDB" id="VectorBase:CPIJ008334"/>
<feature type="compositionally biased region" description="Pro residues" evidence="1">
    <location>
        <begin position="51"/>
        <end position="61"/>
    </location>
</feature>
<reference evidence="3" key="2">
    <citation type="submission" date="2020-05" db="UniProtKB">
        <authorList>
            <consortium name="EnsemblMetazoa"/>
        </authorList>
    </citation>
    <scope>IDENTIFICATION</scope>
    <source>
        <strain evidence="3">JHB</strain>
    </source>
</reference>